<gene>
    <name evidence="3" type="ORF">AA23TX_03047</name>
</gene>
<feature type="domain" description="Roadblock/LAMTOR2" evidence="2">
    <location>
        <begin position="43"/>
        <end position="131"/>
    </location>
</feature>
<dbReference type="EMBL" id="CABVGP010000001">
    <property type="protein sequence ID" value="VVJ18026.1"/>
    <property type="molecule type" value="Genomic_DNA"/>
</dbReference>
<dbReference type="Gene3D" id="3.30.450.30">
    <property type="entry name" value="Dynein light chain 2a, cytoplasmic"/>
    <property type="match status" value="1"/>
</dbReference>
<reference evidence="3 4" key="1">
    <citation type="submission" date="2019-09" db="EMBL/GenBank/DDBJ databases">
        <authorList>
            <person name="Leyn A S."/>
        </authorList>
    </citation>
    <scope>NUCLEOTIDE SEQUENCE [LARGE SCALE GENOMIC DNA]</scope>
    <source>
        <strain evidence="3">AA231_1</strain>
    </source>
</reference>
<accession>A0A6I8LRE9</accession>
<organism evidence="3 4">
    <name type="scientific">Amycolatopsis camponoti</name>
    <dbReference type="NCBI Taxonomy" id="2606593"/>
    <lineage>
        <taxon>Bacteria</taxon>
        <taxon>Bacillati</taxon>
        <taxon>Actinomycetota</taxon>
        <taxon>Actinomycetes</taxon>
        <taxon>Pseudonocardiales</taxon>
        <taxon>Pseudonocardiaceae</taxon>
        <taxon>Amycolatopsis</taxon>
    </lineage>
</organism>
<evidence type="ECO:0000256" key="1">
    <source>
        <dbReference type="SAM" id="MobiDB-lite"/>
    </source>
</evidence>
<proteinExistence type="predicted"/>
<name>A0A6I8LRE9_9PSEU</name>
<evidence type="ECO:0000313" key="3">
    <source>
        <dbReference type="EMBL" id="VVJ18026.1"/>
    </source>
</evidence>
<keyword evidence="4" id="KW-1185">Reference proteome</keyword>
<dbReference type="Proteomes" id="UP000399805">
    <property type="component" value="Unassembled WGS sequence"/>
</dbReference>
<dbReference type="InterPro" id="IPR004942">
    <property type="entry name" value="Roadblock/LAMTOR2_dom"/>
</dbReference>
<evidence type="ECO:0000259" key="2">
    <source>
        <dbReference type="SMART" id="SM00960"/>
    </source>
</evidence>
<dbReference type="Pfam" id="PF03259">
    <property type="entry name" value="Robl_LC7"/>
    <property type="match status" value="1"/>
</dbReference>
<sequence length="170" mass="17752">MTSADTHSQPSRAPLPVRKPAPESTGPPPDRAARRPPLDPERMLEALREVADQVDQVAGLLVATHDGLVLADDTEAVEADSVAAMSAAAIGLAAQFTAQARIGESRSALFEGSSGYVCVFPVEGSLLLVVFGQPDITMGLFTLAAKQALTLLRNRLPAPGGSHRTPPPPE</sequence>
<evidence type="ECO:0000313" key="4">
    <source>
        <dbReference type="Proteomes" id="UP000399805"/>
    </source>
</evidence>
<protein>
    <recommendedName>
        <fullName evidence="2">Roadblock/LAMTOR2 domain-containing protein</fullName>
    </recommendedName>
</protein>
<dbReference type="AlphaFoldDB" id="A0A6I8LRE9"/>
<feature type="region of interest" description="Disordered" evidence="1">
    <location>
        <begin position="1"/>
        <end position="38"/>
    </location>
</feature>
<dbReference type="SUPFAM" id="SSF103196">
    <property type="entry name" value="Roadblock/LC7 domain"/>
    <property type="match status" value="1"/>
</dbReference>
<dbReference type="RefSeq" id="WP_230862496.1">
    <property type="nucleotide sequence ID" value="NZ_CABVGP010000001.1"/>
</dbReference>
<dbReference type="SMART" id="SM00960">
    <property type="entry name" value="Robl_LC7"/>
    <property type="match status" value="1"/>
</dbReference>
<feature type="compositionally biased region" description="Polar residues" evidence="1">
    <location>
        <begin position="1"/>
        <end position="11"/>
    </location>
</feature>